<name>A0ABT8W5L3_9FLAO</name>
<dbReference type="GO" id="GO:0005524">
    <property type="term" value="F:ATP binding"/>
    <property type="evidence" value="ECO:0007669"/>
    <property type="project" value="UniProtKB-KW"/>
</dbReference>
<dbReference type="Gene3D" id="3.40.50.300">
    <property type="entry name" value="P-loop containing nucleotide triphosphate hydrolases"/>
    <property type="match status" value="1"/>
</dbReference>
<keyword evidence="5" id="KW-1185">Reference proteome</keyword>
<evidence type="ECO:0000313" key="5">
    <source>
        <dbReference type="Proteomes" id="UP001176883"/>
    </source>
</evidence>
<keyword evidence="2 4" id="KW-0067">ATP-binding</keyword>
<sequence>MIYINDLVFNYDKQKSLFNNLSLELESGQIVGLFGKNGSGKSTFLKLISGLINPRSGVVKLNGDNPFKRLPSLMEDVYLVSEDLYIPDISIKKYIDAYAFFYKKFDLEKMHKIMKDFALQETDYLHKISYGQKKKFLIAFALSTNCQFLLLDEPTNGIDITSKSIFRKVLINSITDHQMVIISTHQVRDIETIIDRVLVLDDGNNVFNYHVNDISEHLKFERLADISNKKNIVFYEKELGAYKVISPVDNSEETDIDLELLFNAIISKAQIKL</sequence>
<dbReference type="Pfam" id="PF00005">
    <property type="entry name" value="ABC_tran"/>
    <property type="match status" value="1"/>
</dbReference>
<dbReference type="SUPFAM" id="SSF52540">
    <property type="entry name" value="P-loop containing nucleoside triphosphate hydrolases"/>
    <property type="match status" value="1"/>
</dbReference>
<evidence type="ECO:0000256" key="1">
    <source>
        <dbReference type="ARBA" id="ARBA00022741"/>
    </source>
</evidence>
<dbReference type="CDD" id="cd03230">
    <property type="entry name" value="ABC_DR_subfamily_A"/>
    <property type="match status" value="1"/>
</dbReference>
<keyword evidence="1" id="KW-0547">Nucleotide-binding</keyword>
<dbReference type="RefSeq" id="WP_303276082.1">
    <property type="nucleotide sequence ID" value="NZ_JAUOEK010000024.1"/>
</dbReference>
<accession>A0ABT8W5L3</accession>
<dbReference type="Proteomes" id="UP001176883">
    <property type="component" value="Unassembled WGS sequence"/>
</dbReference>
<comment type="caution">
    <text evidence="4">The sequence shown here is derived from an EMBL/GenBank/DDBJ whole genome shotgun (WGS) entry which is preliminary data.</text>
</comment>
<dbReference type="InterPro" id="IPR027417">
    <property type="entry name" value="P-loop_NTPase"/>
</dbReference>
<evidence type="ECO:0000313" key="4">
    <source>
        <dbReference type="EMBL" id="MDO5968401.1"/>
    </source>
</evidence>
<dbReference type="SMART" id="SM00382">
    <property type="entry name" value="AAA"/>
    <property type="match status" value="1"/>
</dbReference>
<dbReference type="PROSITE" id="PS50893">
    <property type="entry name" value="ABC_TRANSPORTER_2"/>
    <property type="match status" value="1"/>
</dbReference>
<gene>
    <name evidence="4" type="ORF">Q4Q35_01140</name>
</gene>
<protein>
    <submittedName>
        <fullName evidence="4">ABC transporter ATP-binding protein</fullName>
    </submittedName>
</protein>
<dbReference type="InterPro" id="IPR003593">
    <property type="entry name" value="AAA+_ATPase"/>
</dbReference>
<dbReference type="InterPro" id="IPR003439">
    <property type="entry name" value="ABC_transporter-like_ATP-bd"/>
</dbReference>
<organism evidence="4 5">
    <name type="scientific">Flavivirga aquimarina</name>
    <dbReference type="NCBI Taxonomy" id="2027862"/>
    <lineage>
        <taxon>Bacteria</taxon>
        <taxon>Pseudomonadati</taxon>
        <taxon>Bacteroidota</taxon>
        <taxon>Flavobacteriia</taxon>
        <taxon>Flavobacteriales</taxon>
        <taxon>Flavobacteriaceae</taxon>
        <taxon>Flavivirga</taxon>
    </lineage>
</organism>
<dbReference type="PANTHER" id="PTHR43158">
    <property type="entry name" value="SKFA PEPTIDE EXPORT ATP-BINDING PROTEIN SKFE"/>
    <property type="match status" value="1"/>
</dbReference>
<dbReference type="EMBL" id="JAUOEK010000024">
    <property type="protein sequence ID" value="MDO5968401.1"/>
    <property type="molecule type" value="Genomic_DNA"/>
</dbReference>
<feature type="domain" description="ABC transporter" evidence="3">
    <location>
        <begin position="2"/>
        <end position="227"/>
    </location>
</feature>
<dbReference type="PANTHER" id="PTHR43158:SF1">
    <property type="entry name" value="ABC TRANSPORTER, ATP-BINDING PROTEIN"/>
    <property type="match status" value="1"/>
</dbReference>
<reference evidence="4" key="1">
    <citation type="submission" date="2023-07" db="EMBL/GenBank/DDBJ databases">
        <title>Two novel species in the genus Flavivirga.</title>
        <authorList>
            <person name="Kwon K."/>
        </authorList>
    </citation>
    <scope>NUCLEOTIDE SEQUENCE</scope>
    <source>
        <strain evidence="4">KCTC 52353</strain>
    </source>
</reference>
<proteinExistence type="predicted"/>
<evidence type="ECO:0000259" key="3">
    <source>
        <dbReference type="PROSITE" id="PS50893"/>
    </source>
</evidence>
<evidence type="ECO:0000256" key="2">
    <source>
        <dbReference type="ARBA" id="ARBA00022840"/>
    </source>
</evidence>